<keyword evidence="2 5" id="KW-0479">Metal-binding</keyword>
<dbReference type="GO" id="GO:0042597">
    <property type="term" value="C:periplasmic space"/>
    <property type="evidence" value="ECO:0007669"/>
    <property type="project" value="UniProtKB-SubCell"/>
</dbReference>
<dbReference type="OrthoDB" id="5568545at2"/>
<comment type="function">
    <text evidence="5">Involved in copper resistance.</text>
</comment>
<evidence type="ECO:0000259" key="7">
    <source>
        <dbReference type="Pfam" id="PF04234"/>
    </source>
</evidence>
<dbReference type="PANTHER" id="PTHR34820:SF4">
    <property type="entry name" value="INNER MEMBRANE PROTEIN YEBZ"/>
    <property type="match status" value="1"/>
</dbReference>
<proteinExistence type="inferred from homology"/>
<evidence type="ECO:0000313" key="8">
    <source>
        <dbReference type="EMBL" id="TDU32321.1"/>
    </source>
</evidence>
<dbReference type="InterPro" id="IPR007348">
    <property type="entry name" value="CopC_dom"/>
</dbReference>
<dbReference type="EMBL" id="SOBT01000008">
    <property type="protein sequence ID" value="TDU32321.1"/>
    <property type="molecule type" value="Genomic_DNA"/>
</dbReference>
<name>A0A4S3KAE3_9GAMM</name>
<keyword evidence="4 5" id="KW-0186">Copper</keyword>
<dbReference type="InterPro" id="IPR032694">
    <property type="entry name" value="CopC/D"/>
</dbReference>
<dbReference type="GO" id="GO:0005507">
    <property type="term" value="F:copper ion binding"/>
    <property type="evidence" value="ECO:0007669"/>
    <property type="project" value="UniProtKB-UniRule"/>
</dbReference>
<comment type="subcellular location">
    <subcellularLocation>
        <location evidence="1">Cell envelope</location>
    </subcellularLocation>
    <subcellularLocation>
        <location evidence="5">Periplasm</location>
    </subcellularLocation>
</comment>
<dbReference type="Gene3D" id="2.60.40.1220">
    <property type="match status" value="1"/>
</dbReference>
<accession>A0A4S3KAE3</accession>
<dbReference type="AlphaFoldDB" id="A0A4S3KAE3"/>
<comment type="similarity">
    <text evidence="5">Belongs to the CopC family.</text>
</comment>
<keyword evidence="3 5" id="KW-0732">Signal</keyword>
<evidence type="ECO:0000256" key="2">
    <source>
        <dbReference type="ARBA" id="ARBA00022723"/>
    </source>
</evidence>
<keyword evidence="9" id="KW-1185">Reference proteome</keyword>
<evidence type="ECO:0000313" key="9">
    <source>
        <dbReference type="Proteomes" id="UP000295341"/>
    </source>
</evidence>
<dbReference type="InterPro" id="IPR014756">
    <property type="entry name" value="Ig_E-set"/>
</dbReference>
<dbReference type="SUPFAM" id="SSF81296">
    <property type="entry name" value="E set domains"/>
    <property type="match status" value="1"/>
</dbReference>
<evidence type="ECO:0000256" key="1">
    <source>
        <dbReference type="ARBA" id="ARBA00004196"/>
    </source>
</evidence>
<evidence type="ECO:0000256" key="3">
    <source>
        <dbReference type="ARBA" id="ARBA00022729"/>
    </source>
</evidence>
<dbReference type="GO" id="GO:0030313">
    <property type="term" value="C:cell envelope"/>
    <property type="evidence" value="ECO:0007669"/>
    <property type="project" value="UniProtKB-SubCell"/>
</dbReference>
<organism evidence="8 9">
    <name type="scientific">Panacagrimonas perspica</name>
    <dbReference type="NCBI Taxonomy" id="381431"/>
    <lineage>
        <taxon>Bacteria</taxon>
        <taxon>Pseudomonadati</taxon>
        <taxon>Pseudomonadota</taxon>
        <taxon>Gammaproteobacteria</taxon>
        <taxon>Nevskiales</taxon>
        <taxon>Nevskiaceae</taxon>
        <taxon>Panacagrimonas</taxon>
    </lineage>
</organism>
<dbReference type="PANTHER" id="PTHR34820">
    <property type="entry name" value="INNER MEMBRANE PROTEIN YEBZ"/>
    <property type="match status" value="1"/>
</dbReference>
<sequence>MHRRTSALLRLLATVALFAASLGTAWAHAALTKSSPGNREVLAKSPANIHLQFNEKVEAKFSTVSIEDAKGQKLALPAPTASPDDAYGLDVAVPAILADGRYTVKYRVLSQDGHVIERSFAFTLKTATSESAAPTTP</sequence>
<gene>
    <name evidence="8" type="ORF">DFR24_1715</name>
</gene>
<dbReference type="GO" id="GO:0046688">
    <property type="term" value="P:response to copper ion"/>
    <property type="evidence" value="ECO:0007669"/>
    <property type="project" value="UniProtKB-UniRule"/>
</dbReference>
<protein>
    <recommendedName>
        <fullName evidence="5">Copper resistance protein C</fullName>
    </recommendedName>
</protein>
<keyword evidence="5" id="KW-0574">Periplasm</keyword>
<dbReference type="GO" id="GO:0006825">
    <property type="term" value="P:copper ion transport"/>
    <property type="evidence" value="ECO:0007669"/>
    <property type="project" value="InterPro"/>
</dbReference>
<dbReference type="GO" id="GO:0005886">
    <property type="term" value="C:plasma membrane"/>
    <property type="evidence" value="ECO:0007669"/>
    <property type="project" value="TreeGrafter"/>
</dbReference>
<reference evidence="8 9" key="1">
    <citation type="submission" date="2019-03" db="EMBL/GenBank/DDBJ databases">
        <title>Genomic Encyclopedia of Type Strains, Phase IV (KMG-IV): sequencing the most valuable type-strain genomes for metagenomic binning, comparative biology and taxonomic classification.</title>
        <authorList>
            <person name="Goeker M."/>
        </authorList>
    </citation>
    <scope>NUCLEOTIDE SEQUENCE [LARGE SCALE GENOMIC DNA]</scope>
    <source>
        <strain evidence="8 9">DSM 26377</strain>
    </source>
</reference>
<evidence type="ECO:0000256" key="5">
    <source>
        <dbReference type="RuleBase" id="RU369037"/>
    </source>
</evidence>
<evidence type="ECO:0000256" key="4">
    <source>
        <dbReference type="ARBA" id="ARBA00023008"/>
    </source>
</evidence>
<feature type="signal peptide" evidence="6">
    <location>
        <begin position="1"/>
        <end position="29"/>
    </location>
</feature>
<comment type="caution">
    <text evidence="8">The sequence shown here is derived from an EMBL/GenBank/DDBJ whole genome shotgun (WGS) entry which is preliminary data.</text>
</comment>
<feature type="chain" id="PRO_5030100237" description="Copper resistance protein C" evidence="6">
    <location>
        <begin position="30"/>
        <end position="137"/>
    </location>
</feature>
<dbReference type="Proteomes" id="UP000295341">
    <property type="component" value="Unassembled WGS sequence"/>
</dbReference>
<feature type="domain" description="CopC" evidence="7">
    <location>
        <begin position="28"/>
        <end position="124"/>
    </location>
</feature>
<dbReference type="Pfam" id="PF04234">
    <property type="entry name" value="CopC"/>
    <property type="match status" value="1"/>
</dbReference>
<evidence type="ECO:0000256" key="6">
    <source>
        <dbReference type="SAM" id="SignalP"/>
    </source>
</evidence>
<dbReference type="InterPro" id="IPR014755">
    <property type="entry name" value="Cu-Rt/internalin_Ig-like"/>
</dbReference>